<evidence type="ECO:0000313" key="2">
    <source>
        <dbReference type="Proteomes" id="UP001145114"/>
    </source>
</evidence>
<feature type="non-terminal residue" evidence="1">
    <location>
        <position position="1"/>
    </location>
</feature>
<dbReference type="EMBL" id="JAMZIH010000129">
    <property type="protein sequence ID" value="KAJ1679894.1"/>
    <property type="molecule type" value="Genomic_DNA"/>
</dbReference>
<protein>
    <submittedName>
        <fullName evidence="1">SNARE-binding exocyst subunit S6</fullName>
    </submittedName>
</protein>
<accession>A0ACC1HZN6</accession>
<gene>
    <name evidence="1" type="primary">SEC6_1</name>
    <name evidence="1" type="ORF">EV182_001110</name>
</gene>
<sequence length="499" mass="57378">PKHYRDKLMREVRACVRRRMDAVFAEQERNGQQQRQMGEGDRLNMLTHLVKEDLEFVRDELVGCFPSSYEIFEVFVREYHAVVVEQTDPLVEQPGLLEGGDIVGLLQWARQHQMVMRKELGVPREYLEPPLLGGQEERLSQALLDIICRNVGQWLQNDLAAKTQIFVERAEPPTVYYKYYTMGIPGIVFKILHEQIGLIKESNRAKLLCDFFTQVRVLLGHNHQAWKTIMDRETQRQIKRPEEVAPGLVDYGIALINDQYQCVRETENIAGSLEGSLSRTYQERAAADLEGMKQDFSEVMEFGMDSLVEIVYSDLSEVVEMLFTPAWYKGDLLEPVVKTLEDYCADFEANLNPGVLARLVQKLMERFVVVYLEAAHMNKKVSFKKGEAGNKIRDEMRTASKFFIRFVARATVNEVFKPVEFMVSLIEQPPSVIVIEFLNVKSKFPDVPLQFIEDVLSKRSDASKANFKSVIESLRADANSQANMIVVKPTLFSKLRSYK</sequence>
<dbReference type="Proteomes" id="UP001145114">
    <property type="component" value="Unassembled WGS sequence"/>
</dbReference>
<organism evidence="1 2">
    <name type="scientific">Spiromyces aspiralis</name>
    <dbReference type="NCBI Taxonomy" id="68401"/>
    <lineage>
        <taxon>Eukaryota</taxon>
        <taxon>Fungi</taxon>
        <taxon>Fungi incertae sedis</taxon>
        <taxon>Zoopagomycota</taxon>
        <taxon>Kickxellomycotina</taxon>
        <taxon>Kickxellomycetes</taxon>
        <taxon>Kickxellales</taxon>
        <taxon>Kickxellaceae</taxon>
        <taxon>Spiromyces</taxon>
    </lineage>
</organism>
<comment type="caution">
    <text evidence="1">The sequence shown here is derived from an EMBL/GenBank/DDBJ whole genome shotgun (WGS) entry which is preliminary data.</text>
</comment>
<reference evidence="1" key="1">
    <citation type="submission" date="2022-06" db="EMBL/GenBank/DDBJ databases">
        <title>Phylogenomic reconstructions and comparative analyses of Kickxellomycotina fungi.</title>
        <authorList>
            <person name="Reynolds N.K."/>
            <person name="Stajich J.E."/>
            <person name="Barry K."/>
            <person name="Grigoriev I.V."/>
            <person name="Crous P."/>
            <person name="Smith M.E."/>
        </authorList>
    </citation>
    <scope>NUCLEOTIDE SEQUENCE</scope>
    <source>
        <strain evidence="1">RSA 2271</strain>
    </source>
</reference>
<name>A0ACC1HZN6_9FUNG</name>
<keyword evidence="2" id="KW-1185">Reference proteome</keyword>
<evidence type="ECO:0000313" key="1">
    <source>
        <dbReference type="EMBL" id="KAJ1679894.1"/>
    </source>
</evidence>
<proteinExistence type="predicted"/>